<proteinExistence type="predicted"/>
<dbReference type="OrthoDB" id="136232at2"/>
<comment type="caution">
    <text evidence="2">The sequence shown here is derived from an EMBL/GenBank/DDBJ whole genome shotgun (WGS) entry which is preliminary data.</text>
</comment>
<feature type="transmembrane region" description="Helical" evidence="1">
    <location>
        <begin position="37"/>
        <end position="55"/>
    </location>
</feature>
<keyword evidence="1" id="KW-0472">Membrane</keyword>
<name>A0A430B5X0_9ENTE</name>
<evidence type="ECO:0000313" key="2">
    <source>
        <dbReference type="EMBL" id="RSU15711.1"/>
    </source>
</evidence>
<reference evidence="2 3" key="1">
    <citation type="submission" date="2017-05" db="EMBL/GenBank/DDBJ databases">
        <title>Vagococcus spp. assemblies.</title>
        <authorList>
            <person name="Gulvik C.A."/>
        </authorList>
    </citation>
    <scope>NUCLEOTIDE SEQUENCE [LARGE SCALE GENOMIC DNA]</scope>
    <source>
        <strain evidence="2 3">CCUG 51432</strain>
    </source>
</reference>
<keyword evidence="1" id="KW-0812">Transmembrane</keyword>
<dbReference type="RefSeq" id="WP_126806399.1">
    <property type="nucleotide sequence ID" value="NZ_NGKA01000001.1"/>
</dbReference>
<dbReference type="Proteomes" id="UP000287605">
    <property type="component" value="Unassembled WGS sequence"/>
</dbReference>
<keyword evidence="3" id="KW-1185">Reference proteome</keyword>
<evidence type="ECO:0000313" key="3">
    <source>
        <dbReference type="Proteomes" id="UP000287605"/>
    </source>
</evidence>
<keyword evidence="1" id="KW-1133">Transmembrane helix</keyword>
<evidence type="ECO:0000256" key="1">
    <source>
        <dbReference type="SAM" id="Phobius"/>
    </source>
</evidence>
<dbReference type="AlphaFoldDB" id="A0A430B5X0"/>
<organism evidence="2 3">
    <name type="scientific">Vagococcus elongatus</name>
    <dbReference type="NCBI Taxonomy" id="180344"/>
    <lineage>
        <taxon>Bacteria</taxon>
        <taxon>Bacillati</taxon>
        <taxon>Bacillota</taxon>
        <taxon>Bacilli</taxon>
        <taxon>Lactobacillales</taxon>
        <taxon>Enterococcaceae</taxon>
        <taxon>Vagococcus</taxon>
    </lineage>
</organism>
<sequence length="106" mass="12532">MDYHMSEGLAVIAVTLVLIVLFLFLTRQAKWLLSDKILLLITGICYLLDTIWWLFYLDYPYTAIYFQYKNHTLQLTVFFVIALVSFVLLIINRCYRLRSTGKNGRK</sequence>
<feature type="transmembrane region" description="Helical" evidence="1">
    <location>
        <begin position="75"/>
        <end position="95"/>
    </location>
</feature>
<dbReference type="EMBL" id="NGKA01000001">
    <property type="protein sequence ID" value="RSU15711.1"/>
    <property type="molecule type" value="Genomic_DNA"/>
</dbReference>
<accession>A0A430B5X0</accession>
<protein>
    <submittedName>
        <fullName evidence="2">Uncharacterized protein</fullName>
    </submittedName>
</protein>
<feature type="transmembrane region" description="Helical" evidence="1">
    <location>
        <begin position="6"/>
        <end position="25"/>
    </location>
</feature>
<gene>
    <name evidence="2" type="ORF">CBF29_01160</name>
</gene>